<feature type="transmembrane region" description="Helical" evidence="2">
    <location>
        <begin position="103"/>
        <end position="127"/>
    </location>
</feature>
<accession>A0A0F9RJQ8</accession>
<dbReference type="EMBL" id="LAZR01001135">
    <property type="protein sequence ID" value="KKN50072.1"/>
    <property type="molecule type" value="Genomic_DNA"/>
</dbReference>
<evidence type="ECO:0000256" key="2">
    <source>
        <dbReference type="SAM" id="Phobius"/>
    </source>
</evidence>
<evidence type="ECO:0000256" key="1">
    <source>
        <dbReference type="SAM" id="MobiDB-lite"/>
    </source>
</evidence>
<dbReference type="InterPro" id="IPR008964">
    <property type="entry name" value="Invasin/intimin_cell_adhesion"/>
</dbReference>
<dbReference type="AlphaFoldDB" id="A0A0F9RJQ8"/>
<keyword evidence="2" id="KW-0812">Transmembrane</keyword>
<keyword evidence="2" id="KW-1133">Transmembrane helix</keyword>
<name>A0A0F9RJQ8_9ZZZZ</name>
<comment type="caution">
    <text evidence="3">The sequence shown here is derived from an EMBL/GenBank/DDBJ whole genome shotgun (WGS) entry which is preliminary data.</text>
</comment>
<evidence type="ECO:0000313" key="3">
    <source>
        <dbReference type="EMBL" id="KKN50072.1"/>
    </source>
</evidence>
<dbReference type="InterPro" id="IPR013783">
    <property type="entry name" value="Ig-like_fold"/>
</dbReference>
<feature type="region of interest" description="Disordered" evidence="1">
    <location>
        <begin position="199"/>
        <end position="222"/>
    </location>
</feature>
<gene>
    <name evidence="3" type="ORF">LCGC14_0636470</name>
</gene>
<sequence>MTITVPPELLPEILPDISSKFHFITDPNALEIIAIILDIAGENFTAPYDSTSQPSDANARNDEMLIQYQVPGGTTMRSTENPASSPGMGYPISNLLTTLGPVIAAYALILPILGIIRGIIEIICCLMNPFCVNKAVVRLFVKWMPPFISLYPPIAGAIITASTIKLIIAIALFVLTEVTPTVELIKENVKKISEAKKAAGGDADDASDGGDDDGTTGGGQNDALVQAGEESLTAMALDLANRTGVTKSAKPLLDIVFLILSLVSGFPCGGGKKSSKSVGSIGFGAPTFDGSIPDSNCCDDDMCPPEIKTPPQGKGLLIPIFYGAAPPLWTWKLIPLTGGENISKLKPYLQDLKSQLNPQLDEEIDEARPVGSKNDAAHFRLRILGRRGEKFCKDDMNDPDQIGSVLVPIARISGDNITITNKVLTKYMGVVNYCIEPNYDQLVGHSILGIGCHPDVVKAKEAIQDRFGDLELSAIEKYPEIADIPDIYTDMTNATSSFLNKLKDVNGDTSLDFIDEIRDDLVNSLFVVITSMTGKMNSLLSKMSDRISSTFGVDKNIAKSGGVDKVFITVTPRDVSGTPIAKNLPNDVDINVDIFTDFGILQNQQRDNSTGNITAELISLFPGTANVMAKVNTDFIMNFDGTNETVKVEQVKFVADAILPKRRFTGTTHEREPGVR</sequence>
<protein>
    <submittedName>
        <fullName evidence="3">Uncharacterized protein</fullName>
    </submittedName>
</protein>
<organism evidence="3">
    <name type="scientific">marine sediment metagenome</name>
    <dbReference type="NCBI Taxonomy" id="412755"/>
    <lineage>
        <taxon>unclassified sequences</taxon>
        <taxon>metagenomes</taxon>
        <taxon>ecological metagenomes</taxon>
    </lineage>
</organism>
<reference evidence="3" key="1">
    <citation type="journal article" date="2015" name="Nature">
        <title>Complex archaea that bridge the gap between prokaryotes and eukaryotes.</title>
        <authorList>
            <person name="Spang A."/>
            <person name="Saw J.H."/>
            <person name="Jorgensen S.L."/>
            <person name="Zaremba-Niedzwiedzka K."/>
            <person name="Martijn J."/>
            <person name="Lind A.E."/>
            <person name="van Eijk R."/>
            <person name="Schleper C."/>
            <person name="Guy L."/>
            <person name="Ettema T.J."/>
        </authorList>
    </citation>
    <scope>NUCLEOTIDE SEQUENCE</scope>
</reference>
<keyword evidence="2" id="KW-0472">Membrane</keyword>
<feature type="transmembrane region" description="Helical" evidence="2">
    <location>
        <begin position="148"/>
        <end position="175"/>
    </location>
</feature>
<dbReference type="SUPFAM" id="SSF49373">
    <property type="entry name" value="Invasin/intimin cell-adhesion fragments"/>
    <property type="match status" value="1"/>
</dbReference>
<dbReference type="Gene3D" id="2.60.40.10">
    <property type="entry name" value="Immunoglobulins"/>
    <property type="match status" value="1"/>
</dbReference>
<feature type="compositionally biased region" description="Acidic residues" evidence="1">
    <location>
        <begin position="202"/>
        <end position="214"/>
    </location>
</feature>
<proteinExistence type="predicted"/>